<protein>
    <submittedName>
        <fullName evidence="1">Periodic tryptophan protein 2</fullName>
    </submittedName>
</protein>
<dbReference type="InterPro" id="IPR036322">
    <property type="entry name" value="WD40_repeat_dom_sf"/>
</dbReference>
<comment type="caution">
    <text evidence="1">The sequence shown here is derived from an EMBL/GenBank/DDBJ whole genome shotgun (WGS) entry which is preliminary data.</text>
</comment>
<dbReference type="PANTHER" id="PTHR19858:SF0">
    <property type="entry name" value="PERIODIC TRYPTOPHAN PROTEIN 2 HOMOLOG"/>
    <property type="match status" value="1"/>
</dbReference>
<dbReference type="AlphaFoldDB" id="A0A2J7ZZ70"/>
<dbReference type="Gene3D" id="2.130.10.10">
    <property type="entry name" value="YVTN repeat-like/Quinoprotein amine dehydrogenase"/>
    <property type="match status" value="1"/>
</dbReference>
<dbReference type="SMART" id="SM00320">
    <property type="entry name" value="WD40"/>
    <property type="match status" value="1"/>
</dbReference>
<evidence type="ECO:0000313" key="2">
    <source>
        <dbReference type="Proteomes" id="UP000236333"/>
    </source>
</evidence>
<gene>
    <name evidence="1" type="ORF">TSOC_008163</name>
</gene>
<dbReference type="InterPro" id="IPR001680">
    <property type="entry name" value="WD40_rpt"/>
</dbReference>
<dbReference type="EMBL" id="PGGS01000296">
    <property type="protein sequence ID" value="PNH05571.1"/>
    <property type="molecule type" value="Genomic_DNA"/>
</dbReference>
<dbReference type="InterPro" id="IPR015943">
    <property type="entry name" value="WD40/YVTN_repeat-like_dom_sf"/>
</dbReference>
<dbReference type="SUPFAM" id="SSF50978">
    <property type="entry name" value="WD40 repeat-like"/>
    <property type="match status" value="1"/>
</dbReference>
<name>A0A2J7ZZ70_9CHLO</name>
<keyword evidence="2" id="KW-1185">Reference proteome</keyword>
<dbReference type="Proteomes" id="UP000236333">
    <property type="component" value="Unassembled WGS sequence"/>
</dbReference>
<reference evidence="1 2" key="1">
    <citation type="journal article" date="2017" name="Mol. Biol. Evol.">
        <title>The 4-celled Tetrabaena socialis nuclear genome reveals the essential components for genetic control of cell number at the origin of multicellularity in the volvocine lineage.</title>
        <authorList>
            <person name="Featherston J."/>
            <person name="Arakaki Y."/>
            <person name="Hanschen E.R."/>
            <person name="Ferris P.J."/>
            <person name="Michod R.E."/>
            <person name="Olson B.J.S.C."/>
            <person name="Nozaki H."/>
            <person name="Durand P.M."/>
        </authorList>
    </citation>
    <scope>NUCLEOTIDE SEQUENCE [LARGE SCALE GENOMIC DNA]</scope>
    <source>
        <strain evidence="1 2">NIES-571</strain>
    </source>
</reference>
<accession>A0A2J7ZZ70</accession>
<sequence length="314" mass="33851">MDHPDPLVGPGRLDIEQEVSRIRGDLGAKDGRIAELTAEVARLAYMAAEAEPLRSQAAVLEARCGALARQLQECEAGRRLFNDLETSHNSVQRRLAAARASDEMYNRGDGRRERERHLPPGGFMAARATLASGRPVARQPPRLPSCRPCLALCGKRSPAPSPALVWLCPSLDKQLNPMQLHRTYGQCHADVLDVAWSPDGAFIAAASADMTLRVFSLHPLPGYEPPALTGHKEAIVGVFFPDAAQHAKGMVRVASRGEGGGKEAIVGVFFPDAAQHAKGMAKPAHHRRHPLPSEYTSLAAVTLKSPCRKHSGGM</sequence>
<evidence type="ECO:0000313" key="1">
    <source>
        <dbReference type="EMBL" id="PNH05571.1"/>
    </source>
</evidence>
<dbReference type="GO" id="GO:0034388">
    <property type="term" value="C:Pwp2p-containing subcomplex of 90S preribosome"/>
    <property type="evidence" value="ECO:0007669"/>
    <property type="project" value="TreeGrafter"/>
</dbReference>
<dbReference type="PANTHER" id="PTHR19858">
    <property type="entry name" value="WD40 REPEAT PROTEIN"/>
    <property type="match status" value="1"/>
</dbReference>
<dbReference type="GO" id="GO:0032040">
    <property type="term" value="C:small-subunit processome"/>
    <property type="evidence" value="ECO:0007669"/>
    <property type="project" value="TreeGrafter"/>
</dbReference>
<organism evidence="1 2">
    <name type="scientific">Tetrabaena socialis</name>
    <dbReference type="NCBI Taxonomy" id="47790"/>
    <lineage>
        <taxon>Eukaryota</taxon>
        <taxon>Viridiplantae</taxon>
        <taxon>Chlorophyta</taxon>
        <taxon>core chlorophytes</taxon>
        <taxon>Chlorophyceae</taxon>
        <taxon>CS clade</taxon>
        <taxon>Chlamydomonadales</taxon>
        <taxon>Tetrabaenaceae</taxon>
        <taxon>Tetrabaena</taxon>
    </lineage>
</organism>
<dbReference type="InterPro" id="IPR027145">
    <property type="entry name" value="PWP2"/>
</dbReference>
<dbReference type="OrthoDB" id="10656139at2759"/>
<dbReference type="GO" id="GO:0000028">
    <property type="term" value="P:ribosomal small subunit assembly"/>
    <property type="evidence" value="ECO:0007669"/>
    <property type="project" value="TreeGrafter"/>
</dbReference>
<dbReference type="Pfam" id="PF00400">
    <property type="entry name" value="WD40"/>
    <property type="match status" value="1"/>
</dbReference>
<dbReference type="GO" id="GO:0000462">
    <property type="term" value="P:maturation of SSU-rRNA from tricistronic rRNA transcript (SSU-rRNA, 5.8S rRNA, LSU-rRNA)"/>
    <property type="evidence" value="ECO:0007669"/>
    <property type="project" value="TreeGrafter"/>
</dbReference>
<proteinExistence type="predicted"/>